<dbReference type="InterPro" id="IPR001647">
    <property type="entry name" value="HTH_TetR"/>
</dbReference>
<evidence type="ECO:0000259" key="3">
    <source>
        <dbReference type="PROSITE" id="PS50977"/>
    </source>
</evidence>
<evidence type="ECO:0000313" key="4">
    <source>
        <dbReference type="EMBL" id="KAB7752489.1"/>
    </source>
</evidence>
<comment type="caution">
    <text evidence="4">The sequence shown here is derived from an EMBL/GenBank/DDBJ whole genome shotgun (WGS) entry which is preliminary data.</text>
</comment>
<dbReference type="Gene3D" id="1.10.357.10">
    <property type="entry name" value="Tetracycline Repressor, domain 2"/>
    <property type="match status" value="1"/>
</dbReference>
<sequence length="184" mass="20309">MVAHTRTPRHVWIDAGLAALAEGGPDAVRVDVLAKALGVTRGGFYWHFPNRQDFLDALLDVWERRATDEVLERVEGEGGDVTARIGRAGALTFAEDLLPVDLAVRDWARRDPAVAKRLRRVDDRRMDYLRELIGAVVADPDDADDVEARALLAFSLAIGHHVIAARPRGRRSRVLARATAHLLG</sequence>
<dbReference type="Proteomes" id="UP000325690">
    <property type="component" value="Unassembled WGS sequence"/>
</dbReference>
<evidence type="ECO:0000256" key="2">
    <source>
        <dbReference type="PROSITE-ProRule" id="PRU00335"/>
    </source>
</evidence>
<dbReference type="PANTHER" id="PTHR30055:SF239">
    <property type="entry name" value="TRANSCRIPTIONAL REGULATORY PROTEIN"/>
    <property type="match status" value="1"/>
</dbReference>
<dbReference type="InterPro" id="IPR009057">
    <property type="entry name" value="Homeodomain-like_sf"/>
</dbReference>
<accession>A0A5N5UVJ0</accession>
<dbReference type="GO" id="GO:0000976">
    <property type="term" value="F:transcription cis-regulatory region binding"/>
    <property type="evidence" value="ECO:0007669"/>
    <property type="project" value="TreeGrafter"/>
</dbReference>
<dbReference type="GO" id="GO:0003700">
    <property type="term" value="F:DNA-binding transcription factor activity"/>
    <property type="evidence" value="ECO:0007669"/>
    <property type="project" value="TreeGrafter"/>
</dbReference>
<dbReference type="Pfam" id="PF00440">
    <property type="entry name" value="TetR_N"/>
    <property type="match status" value="1"/>
</dbReference>
<dbReference type="SUPFAM" id="SSF46689">
    <property type="entry name" value="Homeodomain-like"/>
    <property type="match status" value="1"/>
</dbReference>
<protein>
    <submittedName>
        <fullName evidence="4">TetR family transcriptional regulator</fullName>
    </submittedName>
</protein>
<keyword evidence="1 2" id="KW-0238">DNA-binding</keyword>
<dbReference type="RefSeq" id="WP_061481911.1">
    <property type="nucleotide sequence ID" value="NZ_ANBO01000043.1"/>
</dbReference>
<proteinExistence type="predicted"/>
<reference evidence="4 5" key="1">
    <citation type="submission" date="2012-10" db="EMBL/GenBank/DDBJ databases">
        <title>The draft sequence of the Mycobacterium pheli genome.</title>
        <authorList>
            <person name="Pettersson B.M.F."/>
            <person name="Das S."/>
            <person name="Dasgupta S."/>
            <person name="Bhattacharya A."/>
            <person name="Kirsebom L.A."/>
        </authorList>
    </citation>
    <scope>NUCLEOTIDE SEQUENCE [LARGE SCALE GENOMIC DNA]</scope>
    <source>
        <strain evidence="4 5">CCUG 21000</strain>
    </source>
</reference>
<keyword evidence="5" id="KW-1185">Reference proteome</keyword>
<evidence type="ECO:0000256" key="1">
    <source>
        <dbReference type="ARBA" id="ARBA00023125"/>
    </source>
</evidence>
<evidence type="ECO:0000313" key="5">
    <source>
        <dbReference type="Proteomes" id="UP000325690"/>
    </source>
</evidence>
<name>A0A5N5UVJ0_MYCPH</name>
<dbReference type="AlphaFoldDB" id="A0A5N5UVJ0"/>
<dbReference type="PANTHER" id="PTHR30055">
    <property type="entry name" value="HTH-TYPE TRANSCRIPTIONAL REGULATOR RUTR"/>
    <property type="match status" value="1"/>
</dbReference>
<feature type="DNA-binding region" description="H-T-H motif" evidence="2">
    <location>
        <begin position="29"/>
        <end position="48"/>
    </location>
</feature>
<dbReference type="GeneID" id="74302813"/>
<dbReference type="EMBL" id="ANBP01000044">
    <property type="protein sequence ID" value="KAB7752489.1"/>
    <property type="molecule type" value="Genomic_DNA"/>
</dbReference>
<dbReference type="PROSITE" id="PS50977">
    <property type="entry name" value="HTH_TETR_2"/>
    <property type="match status" value="1"/>
</dbReference>
<feature type="domain" description="HTH tetR-type" evidence="3">
    <location>
        <begin position="6"/>
        <end position="66"/>
    </location>
</feature>
<dbReference type="InterPro" id="IPR050109">
    <property type="entry name" value="HTH-type_TetR-like_transc_reg"/>
</dbReference>
<organism evidence="4 5">
    <name type="scientific">Mycolicibacterium phlei DSM 43239 = CCUG 21000</name>
    <dbReference type="NCBI Taxonomy" id="1226750"/>
    <lineage>
        <taxon>Bacteria</taxon>
        <taxon>Bacillati</taxon>
        <taxon>Actinomycetota</taxon>
        <taxon>Actinomycetes</taxon>
        <taxon>Mycobacteriales</taxon>
        <taxon>Mycobacteriaceae</taxon>
        <taxon>Mycolicibacterium</taxon>
    </lineage>
</organism>
<gene>
    <name evidence="4" type="ORF">MPHL21000_21200</name>
</gene>